<dbReference type="RefSeq" id="XP_024385909.1">
    <property type="nucleotide sequence ID" value="XM_024530141.2"/>
</dbReference>
<evidence type="ECO:0000313" key="2">
    <source>
        <dbReference type="EMBL" id="PNR46822.1"/>
    </source>
</evidence>
<dbReference type="GeneID" id="112287276"/>
<dbReference type="Gramene" id="Pp3c10_15920V3.4">
    <property type="protein sequence ID" value="Pp3c10_15920V3.4"/>
    <property type="gene ID" value="Pp3c10_15920"/>
</dbReference>
<name>A0A2K1JZ61_PHYPA</name>
<sequence>MVMDKAAFRWRSCFLVVLLLLHCIGLSNCEDKLATILSDTTLLEGCGSDYQVITTISQGDEVMILGGKIGESVFDDNLWLCVYVPKQRLYGYVADYFSDCGHVGYCNPPSGECPV</sequence>
<accession>A0A2K1JZ61</accession>
<dbReference type="Gramene" id="Pp3c10_15920V3.3">
    <property type="protein sequence ID" value="Pp3c10_15920V3.3"/>
    <property type="gene ID" value="Pp3c10_15920"/>
</dbReference>
<organism evidence="2">
    <name type="scientific">Physcomitrium patens</name>
    <name type="common">Spreading-leaved earth moss</name>
    <name type="synonym">Physcomitrella patens</name>
    <dbReference type="NCBI Taxonomy" id="3218"/>
    <lineage>
        <taxon>Eukaryota</taxon>
        <taxon>Viridiplantae</taxon>
        <taxon>Streptophyta</taxon>
        <taxon>Embryophyta</taxon>
        <taxon>Bryophyta</taxon>
        <taxon>Bryophytina</taxon>
        <taxon>Bryopsida</taxon>
        <taxon>Funariidae</taxon>
        <taxon>Funariales</taxon>
        <taxon>Funariaceae</taxon>
        <taxon>Physcomitrium</taxon>
    </lineage>
</organism>
<evidence type="ECO:0008006" key="5">
    <source>
        <dbReference type="Google" id="ProtNLM"/>
    </source>
</evidence>
<dbReference type="EMBL" id="ABEU02000010">
    <property type="protein sequence ID" value="PNR46822.1"/>
    <property type="molecule type" value="Genomic_DNA"/>
</dbReference>
<evidence type="ECO:0000313" key="3">
    <source>
        <dbReference type="EnsemblPlants" id="Pp3c10_15920V3.1"/>
    </source>
</evidence>
<protein>
    <recommendedName>
        <fullName evidence="5">SH3 domain-containing protein</fullName>
    </recommendedName>
</protein>
<reference evidence="2 4" key="2">
    <citation type="journal article" date="2018" name="Plant J.">
        <title>The Physcomitrella patens chromosome-scale assembly reveals moss genome structure and evolution.</title>
        <authorList>
            <person name="Lang D."/>
            <person name="Ullrich K.K."/>
            <person name="Murat F."/>
            <person name="Fuchs J."/>
            <person name="Jenkins J."/>
            <person name="Haas F.B."/>
            <person name="Piednoel M."/>
            <person name="Gundlach H."/>
            <person name="Van Bel M."/>
            <person name="Meyberg R."/>
            <person name="Vives C."/>
            <person name="Morata J."/>
            <person name="Symeonidi A."/>
            <person name="Hiss M."/>
            <person name="Muchero W."/>
            <person name="Kamisugi Y."/>
            <person name="Saleh O."/>
            <person name="Blanc G."/>
            <person name="Decker E.L."/>
            <person name="van Gessel N."/>
            <person name="Grimwood J."/>
            <person name="Hayes R.D."/>
            <person name="Graham S.W."/>
            <person name="Gunter L.E."/>
            <person name="McDaniel S.F."/>
            <person name="Hoernstein S.N.W."/>
            <person name="Larsson A."/>
            <person name="Li F.W."/>
            <person name="Perroud P.F."/>
            <person name="Phillips J."/>
            <person name="Ranjan P."/>
            <person name="Rokshar D.S."/>
            <person name="Rothfels C.J."/>
            <person name="Schneider L."/>
            <person name="Shu S."/>
            <person name="Stevenson D.W."/>
            <person name="Thummler F."/>
            <person name="Tillich M."/>
            <person name="Villarreal Aguilar J.C."/>
            <person name="Widiez T."/>
            <person name="Wong G.K."/>
            <person name="Wymore A."/>
            <person name="Zhang Y."/>
            <person name="Zimmer A.D."/>
            <person name="Quatrano R.S."/>
            <person name="Mayer K.F.X."/>
            <person name="Goodstein D."/>
            <person name="Casacuberta J.M."/>
            <person name="Vandepoele K."/>
            <person name="Reski R."/>
            <person name="Cuming A.C."/>
            <person name="Tuskan G.A."/>
            <person name="Maumus F."/>
            <person name="Salse J."/>
            <person name="Schmutz J."/>
            <person name="Rensing S.A."/>
        </authorList>
    </citation>
    <scope>NUCLEOTIDE SEQUENCE [LARGE SCALE GENOMIC DNA]</scope>
    <source>
        <strain evidence="3 4">cv. Gransden 2004</strain>
    </source>
</reference>
<dbReference type="AlphaFoldDB" id="A0A2K1JZ61"/>
<reference evidence="2 4" key="1">
    <citation type="journal article" date="2008" name="Science">
        <title>The Physcomitrella genome reveals evolutionary insights into the conquest of land by plants.</title>
        <authorList>
            <person name="Rensing S."/>
            <person name="Lang D."/>
            <person name="Zimmer A."/>
            <person name="Terry A."/>
            <person name="Salamov A."/>
            <person name="Shapiro H."/>
            <person name="Nishiyama T."/>
            <person name="Perroud P.-F."/>
            <person name="Lindquist E."/>
            <person name="Kamisugi Y."/>
            <person name="Tanahashi T."/>
            <person name="Sakakibara K."/>
            <person name="Fujita T."/>
            <person name="Oishi K."/>
            <person name="Shin-I T."/>
            <person name="Kuroki Y."/>
            <person name="Toyoda A."/>
            <person name="Suzuki Y."/>
            <person name="Hashimoto A."/>
            <person name="Yamaguchi K."/>
            <person name="Sugano A."/>
            <person name="Kohara Y."/>
            <person name="Fujiyama A."/>
            <person name="Anterola A."/>
            <person name="Aoki S."/>
            <person name="Ashton N."/>
            <person name="Barbazuk W.B."/>
            <person name="Barker E."/>
            <person name="Bennetzen J."/>
            <person name="Bezanilla M."/>
            <person name="Blankenship R."/>
            <person name="Cho S.H."/>
            <person name="Dutcher S."/>
            <person name="Estelle M."/>
            <person name="Fawcett J.A."/>
            <person name="Gundlach H."/>
            <person name="Hanada K."/>
            <person name="Heyl A."/>
            <person name="Hicks K.A."/>
            <person name="Hugh J."/>
            <person name="Lohr M."/>
            <person name="Mayer K."/>
            <person name="Melkozernov A."/>
            <person name="Murata T."/>
            <person name="Nelson D."/>
            <person name="Pils B."/>
            <person name="Prigge M."/>
            <person name="Reiss B."/>
            <person name="Renner T."/>
            <person name="Rombauts S."/>
            <person name="Rushton P."/>
            <person name="Sanderfoot A."/>
            <person name="Schween G."/>
            <person name="Shiu S.-H."/>
            <person name="Stueber K."/>
            <person name="Theodoulou F.L."/>
            <person name="Tu H."/>
            <person name="Van de Peer Y."/>
            <person name="Verrier P.J."/>
            <person name="Waters E."/>
            <person name="Wood A."/>
            <person name="Yang L."/>
            <person name="Cove D."/>
            <person name="Cuming A."/>
            <person name="Hasebe M."/>
            <person name="Lucas S."/>
            <person name="Mishler D.B."/>
            <person name="Reski R."/>
            <person name="Grigoriev I."/>
            <person name="Quatrano R.S."/>
            <person name="Boore J.L."/>
        </authorList>
    </citation>
    <scope>NUCLEOTIDE SEQUENCE [LARGE SCALE GENOMIC DNA]</scope>
    <source>
        <strain evidence="3 4">cv. Gransden 2004</strain>
    </source>
</reference>
<feature type="chain" id="PRO_5043158218" description="SH3 domain-containing protein" evidence="1">
    <location>
        <begin position="30"/>
        <end position="115"/>
    </location>
</feature>
<dbReference type="Proteomes" id="UP000006727">
    <property type="component" value="Chromosome 10"/>
</dbReference>
<proteinExistence type="predicted"/>
<keyword evidence="1" id="KW-0732">Signal</keyword>
<dbReference type="Gramene" id="Pp3c10_15920V3.1">
    <property type="protein sequence ID" value="Pp3c10_15920V3.1"/>
    <property type="gene ID" value="Pp3c10_15920"/>
</dbReference>
<dbReference type="KEGG" id="ppp:112287276"/>
<feature type="signal peptide" evidence="1">
    <location>
        <begin position="1"/>
        <end position="29"/>
    </location>
</feature>
<dbReference type="PaxDb" id="3218-PP1S145_100V6.1"/>
<dbReference type="EnsemblPlants" id="Pp3c10_15920V3.3">
    <property type="protein sequence ID" value="Pp3c10_15920V3.3"/>
    <property type="gene ID" value="Pp3c10_15920"/>
</dbReference>
<evidence type="ECO:0000313" key="4">
    <source>
        <dbReference type="Proteomes" id="UP000006727"/>
    </source>
</evidence>
<dbReference type="EnsemblPlants" id="Pp3c10_15920V3.1">
    <property type="protein sequence ID" value="Pp3c10_15920V3.1"/>
    <property type="gene ID" value="Pp3c10_15920"/>
</dbReference>
<evidence type="ECO:0000256" key="1">
    <source>
        <dbReference type="SAM" id="SignalP"/>
    </source>
</evidence>
<keyword evidence="4" id="KW-1185">Reference proteome</keyword>
<gene>
    <name evidence="3" type="primary">LOC112287276</name>
    <name evidence="2" type="ORF">PHYPA_013942</name>
</gene>
<reference evidence="3" key="3">
    <citation type="submission" date="2020-12" db="UniProtKB">
        <authorList>
            <consortium name="EnsemblPlants"/>
        </authorList>
    </citation>
    <scope>IDENTIFICATION</scope>
</reference>
<dbReference type="EnsemblPlants" id="Pp3c10_15920V3.4">
    <property type="protein sequence ID" value="Pp3c10_15920V3.4"/>
    <property type="gene ID" value="Pp3c10_15920"/>
</dbReference>
<dbReference type="EnsemblPlants" id="Pp3c10_15920V3.2">
    <property type="protein sequence ID" value="Pp3c10_15920V3.2"/>
    <property type="gene ID" value="Pp3c10_15920"/>
</dbReference>
<dbReference type="Gramene" id="Pp3c10_15920V3.2">
    <property type="protein sequence ID" value="Pp3c10_15920V3.2"/>
    <property type="gene ID" value="Pp3c10_15920"/>
</dbReference>